<dbReference type="GO" id="GO:0004475">
    <property type="term" value="F:mannose-1-phosphate guanylyltransferase (GTP) activity"/>
    <property type="evidence" value="ECO:0007669"/>
    <property type="project" value="UniProtKB-EC"/>
</dbReference>
<dbReference type="AlphaFoldDB" id="A0A1S6PTM8"/>
<dbReference type="UniPathway" id="UPA00126">
    <property type="reaction ID" value="UER00930"/>
</dbReference>
<dbReference type="InterPro" id="IPR005835">
    <property type="entry name" value="NTP_transferase_dom"/>
</dbReference>
<dbReference type="SUPFAM" id="SSF51182">
    <property type="entry name" value="RmlC-like cupins"/>
    <property type="match status" value="1"/>
</dbReference>
<dbReference type="InterPro" id="IPR051161">
    <property type="entry name" value="Mannose-6P_isomerase_type2"/>
</dbReference>
<reference evidence="13" key="1">
    <citation type="journal article" date="2017" name="Front. Cell. Infect. Microbiol.">
        <title>The Escherichia coli Serogroup O1 and O2 Lipopolysaccharides Are Encoded by Multiple O-antigen Gene Clusters.</title>
        <authorList>
            <person name="Delannoy S."/>
            <person name="Beutin L."/>
            <person name="Mariani-Kurkdjian P."/>
            <person name="Fleiss A."/>
            <person name="Bonacorsi S."/>
            <person name="Fach P."/>
        </authorList>
    </citation>
    <scope>NUCLEOTIDE SEQUENCE</scope>
    <source>
        <strain evidence="13">CB15123</strain>
    </source>
</reference>
<evidence type="ECO:0000259" key="12">
    <source>
        <dbReference type="Pfam" id="PF22640"/>
    </source>
</evidence>
<dbReference type="SUPFAM" id="SSF53448">
    <property type="entry name" value="Nucleotide-diphospho-sugar transferases"/>
    <property type="match status" value="1"/>
</dbReference>
<dbReference type="InterPro" id="IPR014710">
    <property type="entry name" value="RmlC-like_jellyroll"/>
</dbReference>
<dbReference type="Gene3D" id="2.60.120.10">
    <property type="entry name" value="Jelly Rolls"/>
    <property type="match status" value="1"/>
</dbReference>
<keyword evidence="5 13" id="KW-0548">Nucleotidyltransferase</keyword>
<feature type="domain" description="Mannose-6-phosphate isomerase type II C-terminal" evidence="11">
    <location>
        <begin position="354"/>
        <end position="468"/>
    </location>
</feature>
<dbReference type="EC" id="2.7.7.13" evidence="3"/>
<keyword evidence="6" id="KW-0547">Nucleotide-binding</keyword>
<dbReference type="GO" id="GO:0000271">
    <property type="term" value="P:polysaccharide biosynthetic process"/>
    <property type="evidence" value="ECO:0007669"/>
    <property type="project" value="InterPro"/>
</dbReference>
<dbReference type="EMBL" id="KY115229">
    <property type="protein sequence ID" value="AQU71808.1"/>
    <property type="molecule type" value="Genomic_DNA"/>
</dbReference>
<dbReference type="InterPro" id="IPR001538">
    <property type="entry name" value="Man6P_isomerase-2_C"/>
</dbReference>
<evidence type="ECO:0000256" key="9">
    <source>
        <dbReference type="RuleBase" id="RU004190"/>
    </source>
</evidence>
<dbReference type="Gene3D" id="3.90.550.10">
    <property type="entry name" value="Spore Coat Polysaccharide Biosynthesis Protein SpsA, Chain A"/>
    <property type="match status" value="1"/>
</dbReference>
<dbReference type="CDD" id="cd02509">
    <property type="entry name" value="GDP-M1P_Guanylyltransferase"/>
    <property type="match status" value="1"/>
</dbReference>
<evidence type="ECO:0000256" key="3">
    <source>
        <dbReference type="ARBA" id="ARBA00012387"/>
    </source>
</evidence>
<dbReference type="InterPro" id="IPR011051">
    <property type="entry name" value="RmlC_Cupin_sf"/>
</dbReference>
<protein>
    <recommendedName>
        <fullName evidence="3">mannose-1-phosphate guanylyltransferase</fullName>
        <ecNumber evidence="3">2.7.7.13</ecNumber>
    </recommendedName>
</protein>
<keyword evidence="7" id="KW-0342">GTP-binding</keyword>
<dbReference type="NCBIfam" id="TIGR01479">
    <property type="entry name" value="GMP_PMI"/>
    <property type="match status" value="1"/>
</dbReference>
<dbReference type="InterPro" id="IPR006375">
    <property type="entry name" value="Man1P_GuaTrfase/Man6P_Isoase"/>
</dbReference>
<proteinExistence type="inferred from homology"/>
<evidence type="ECO:0000256" key="1">
    <source>
        <dbReference type="ARBA" id="ARBA00004823"/>
    </source>
</evidence>
<evidence type="ECO:0000259" key="11">
    <source>
        <dbReference type="Pfam" id="PF01050"/>
    </source>
</evidence>
<name>A0A1S6PTM8_ECOLX</name>
<comment type="similarity">
    <text evidence="2 9">Belongs to the mannose-6-phosphate isomerase type 2 family.</text>
</comment>
<accession>A0A1S6PTM8</accession>
<comment type="pathway">
    <text evidence="1">Nucleotide-sugar biosynthesis; GDP-alpha-D-mannose biosynthesis; GDP-alpha-D-mannose from alpha-D-mannose 1-phosphate (GTP route): step 1/1.</text>
</comment>
<dbReference type="Pfam" id="PF01050">
    <property type="entry name" value="MannoseP_isomer"/>
    <property type="match status" value="1"/>
</dbReference>
<dbReference type="InterPro" id="IPR054566">
    <property type="entry name" value="ManC/GMP-like_b-helix"/>
</dbReference>
<dbReference type="GO" id="GO:0005525">
    <property type="term" value="F:GTP binding"/>
    <property type="evidence" value="ECO:0007669"/>
    <property type="project" value="UniProtKB-KW"/>
</dbReference>
<evidence type="ECO:0000259" key="10">
    <source>
        <dbReference type="Pfam" id="PF00483"/>
    </source>
</evidence>
<evidence type="ECO:0000256" key="6">
    <source>
        <dbReference type="ARBA" id="ARBA00022741"/>
    </source>
</evidence>
<feature type="domain" description="Nucleotidyl transferase" evidence="10">
    <location>
        <begin position="4"/>
        <end position="288"/>
    </location>
</feature>
<dbReference type="InterPro" id="IPR029044">
    <property type="entry name" value="Nucleotide-diphossugar_trans"/>
</dbReference>
<evidence type="ECO:0000256" key="7">
    <source>
        <dbReference type="ARBA" id="ARBA00023134"/>
    </source>
</evidence>
<dbReference type="PANTHER" id="PTHR46390:SF1">
    <property type="entry name" value="MANNOSE-1-PHOSPHATE GUANYLYLTRANSFERASE"/>
    <property type="match status" value="1"/>
</dbReference>
<dbReference type="PANTHER" id="PTHR46390">
    <property type="entry name" value="MANNOSE-1-PHOSPHATE GUANYLYLTRANSFERASE"/>
    <property type="match status" value="1"/>
</dbReference>
<organism evidence="13">
    <name type="scientific">Escherichia coli O2:H40</name>
    <dbReference type="NCBI Taxonomy" id="1963783"/>
    <lineage>
        <taxon>Bacteria</taxon>
        <taxon>Pseudomonadati</taxon>
        <taxon>Pseudomonadota</taxon>
        <taxon>Gammaproteobacteria</taxon>
        <taxon>Enterobacterales</taxon>
        <taxon>Enterobacteriaceae</taxon>
        <taxon>Escherichia</taxon>
    </lineage>
</organism>
<evidence type="ECO:0000256" key="4">
    <source>
        <dbReference type="ARBA" id="ARBA00022679"/>
    </source>
</evidence>
<dbReference type="InterPro" id="IPR049577">
    <property type="entry name" value="GMPP_N"/>
</dbReference>
<evidence type="ECO:0000313" key="13">
    <source>
        <dbReference type="EMBL" id="AQU71808.1"/>
    </source>
</evidence>
<keyword evidence="4 13" id="KW-0808">Transferase</keyword>
<gene>
    <name evidence="13" type="primary">manC</name>
</gene>
<dbReference type="CDD" id="cd02213">
    <property type="entry name" value="cupin_PMI_typeII_C"/>
    <property type="match status" value="1"/>
</dbReference>
<dbReference type="GO" id="GO:0009298">
    <property type="term" value="P:GDP-mannose biosynthetic process"/>
    <property type="evidence" value="ECO:0007669"/>
    <property type="project" value="UniProtKB-UniPathway"/>
</dbReference>
<comment type="catalytic activity">
    <reaction evidence="8">
        <text>alpha-D-mannose 1-phosphate + GTP + H(+) = GDP-alpha-D-mannose + diphosphate</text>
        <dbReference type="Rhea" id="RHEA:15229"/>
        <dbReference type="ChEBI" id="CHEBI:15378"/>
        <dbReference type="ChEBI" id="CHEBI:33019"/>
        <dbReference type="ChEBI" id="CHEBI:37565"/>
        <dbReference type="ChEBI" id="CHEBI:57527"/>
        <dbReference type="ChEBI" id="CHEBI:58409"/>
        <dbReference type="EC" id="2.7.7.13"/>
    </reaction>
</comment>
<dbReference type="Pfam" id="PF22640">
    <property type="entry name" value="ManC_GMP_beta-helix"/>
    <property type="match status" value="1"/>
</dbReference>
<evidence type="ECO:0000256" key="8">
    <source>
        <dbReference type="ARBA" id="ARBA00047343"/>
    </source>
</evidence>
<feature type="domain" description="MannoseP isomerase/GMP-like beta-helix" evidence="12">
    <location>
        <begin position="297"/>
        <end position="350"/>
    </location>
</feature>
<evidence type="ECO:0000256" key="5">
    <source>
        <dbReference type="ARBA" id="ARBA00022695"/>
    </source>
</evidence>
<sequence>MLYPVIIAGGVGSRLWPLSRQSRPKQFLALGQNKFSMLETTLARIASLKYAKPFVVCNESHRFLVAESLRKLGKLQRNIILEPLQKNTAPAITLAALAALDESAGEDPLLLVLSADHFIKDEAAFIEVVNSAMPLALKGYMVTFGVVPNKPETGYGYIKKSTPVDGVNYAYHIDTFVEKPNYDKAKEYVDSGDFVWNSGMFLFKASSFIDELTKYQPAILNACKLSMVGACHDLDFIRIRVEDFSLCSELSIDYAVMEHTKKSIVVPLNVGWSDVGSWSSLWEISKKDSCGNVIHGDIISYNSKNNFIFTDANLVTTVGVDDLIIIQTKDALLVSTHKSVQDVKEIVEILKKEGRCEYHSHREIFRPWGKYDSIDSGERYQIKRITVSPGESLSLQIHYHRAEHWIILSGTALITLGKEERILCENQSIYIPQGVEHSLANPGKIPLELVEVRSGAYIEEDDIIRIADKYGRT</sequence>
<dbReference type="FunFam" id="3.90.550.10:FF:000046">
    <property type="entry name" value="Mannose-1-phosphate guanylyltransferase (GDP)"/>
    <property type="match status" value="1"/>
</dbReference>
<dbReference type="Pfam" id="PF00483">
    <property type="entry name" value="NTP_transferase"/>
    <property type="match status" value="1"/>
</dbReference>
<evidence type="ECO:0000256" key="2">
    <source>
        <dbReference type="ARBA" id="ARBA00006115"/>
    </source>
</evidence>
<dbReference type="FunFam" id="2.60.120.10:FF:000032">
    <property type="entry name" value="Mannose-1-phosphate guanylyltransferase/mannose-6-phosphate isomerase"/>
    <property type="match status" value="1"/>
</dbReference>